<evidence type="ECO:0000256" key="2">
    <source>
        <dbReference type="ARBA" id="ARBA00022475"/>
    </source>
</evidence>
<dbReference type="GO" id="GO:0005886">
    <property type="term" value="C:plasma membrane"/>
    <property type="evidence" value="ECO:0007669"/>
    <property type="project" value="UniProtKB-SubCell"/>
</dbReference>
<dbReference type="InterPro" id="IPR050297">
    <property type="entry name" value="LipidA_mod_glycosyltrf_83"/>
</dbReference>
<feature type="transmembrane region" description="Helical" evidence="8">
    <location>
        <begin position="155"/>
        <end position="172"/>
    </location>
</feature>
<keyword evidence="6 8" id="KW-1133">Transmembrane helix</keyword>
<feature type="transmembrane region" description="Helical" evidence="8">
    <location>
        <begin position="273"/>
        <end position="295"/>
    </location>
</feature>
<dbReference type="EMBL" id="JXBZ01000002">
    <property type="protein sequence ID" value="KJY51221.1"/>
    <property type="molecule type" value="Genomic_DNA"/>
</dbReference>
<evidence type="ECO:0000256" key="8">
    <source>
        <dbReference type="SAM" id="Phobius"/>
    </source>
</evidence>
<feature type="transmembrane region" description="Helical" evidence="8">
    <location>
        <begin position="12"/>
        <end position="36"/>
    </location>
</feature>
<protein>
    <recommendedName>
        <fullName evidence="11">Glycosyltransferase RgtA/B/C/D-like domain-containing protein</fullName>
    </recommendedName>
</protein>
<evidence type="ECO:0000256" key="3">
    <source>
        <dbReference type="ARBA" id="ARBA00022676"/>
    </source>
</evidence>
<keyword evidence="10" id="KW-1185">Reference proteome</keyword>
<feature type="transmembrane region" description="Helical" evidence="8">
    <location>
        <begin position="132"/>
        <end position="150"/>
    </location>
</feature>
<feature type="transmembrane region" description="Helical" evidence="8">
    <location>
        <begin position="73"/>
        <end position="95"/>
    </location>
</feature>
<keyword evidence="2" id="KW-1003">Cell membrane</keyword>
<feature type="transmembrane region" description="Helical" evidence="8">
    <location>
        <begin position="178"/>
        <end position="198"/>
    </location>
</feature>
<dbReference type="PATRIC" id="fig|1218508.4.peg.277"/>
<dbReference type="AlphaFoldDB" id="A0A0F4L0W0"/>
<dbReference type="HOGENOM" id="CLU_041400_2_0_9"/>
<reference evidence="9 10" key="1">
    <citation type="submission" date="2014-12" db="EMBL/GenBank/DDBJ databases">
        <title>Comparative genomics of the lactic acid bacteria isolated from the honey bee gut.</title>
        <authorList>
            <person name="Ellegaard K.M."/>
            <person name="Tamarit D."/>
            <person name="Javelind E."/>
            <person name="Olofsson T."/>
            <person name="Andersson S.G."/>
            <person name="Vasquez A."/>
        </authorList>
    </citation>
    <scope>NUCLEOTIDE SEQUENCE [LARGE SCALE GENOMIC DNA]</scope>
    <source>
        <strain evidence="9 10">Hon2</strain>
    </source>
</reference>
<evidence type="ECO:0000256" key="4">
    <source>
        <dbReference type="ARBA" id="ARBA00022679"/>
    </source>
</evidence>
<dbReference type="OrthoDB" id="2787520at2"/>
<feature type="transmembrane region" description="Helical" evidence="8">
    <location>
        <begin position="48"/>
        <end position="66"/>
    </location>
</feature>
<dbReference type="GO" id="GO:0009103">
    <property type="term" value="P:lipopolysaccharide biosynthetic process"/>
    <property type="evidence" value="ECO:0007669"/>
    <property type="project" value="UniProtKB-ARBA"/>
</dbReference>
<evidence type="ECO:0000256" key="6">
    <source>
        <dbReference type="ARBA" id="ARBA00022989"/>
    </source>
</evidence>
<gene>
    <name evidence="9" type="ORF">JG29_02690</name>
</gene>
<sequence>MKSKLNNGFTLILRICLLIFALLMTLGALICAKQLIFSGAWSTPKRTLAVFMLTLGLICASCYLLFKIPDRTVINRLVVGVLLVIFGILFLSWVYNTPVKQTSDYYTFWKYGRQAVLGGPIYYHDNNYFAKWAYQTGFLTYVMAVIKVFGAHLRVLQFLNVLWQLVALVLTYELAQRLFHHAAISRISLFLLGINWEWLALNGRLTNQYLALVFFLLTWILLLNDNWTSWLAAGVTLALGNIVRPLGIAFLVGIIVFCVVYRILARSESWQQNLVSVLSLILVYFLVIAASGSLIKQSGLNEFGLKNRDSEWKFVIGLNYPSRGSYSRPLVKEFNLKDSRAVMLKQEKQVTQRHIRYLNKHHLWASLFLQKFFTVWSNPSNTLSFSLFDHNHSPQQVRQANLWSYAITVSEILLVLMGAFTLAGHKYPNSFNLLLLILFAYAAAQVIIEVQGRYRLEFEPVLVIIAAVGLTQLYSPQHLKLVPTLQDGGETNWSQVS</sequence>
<evidence type="ECO:0000313" key="10">
    <source>
        <dbReference type="Proteomes" id="UP000033695"/>
    </source>
</evidence>
<feature type="transmembrane region" description="Helical" evidence="8">
    <location>
        <begin position="402"/>
        <end position="423"/>
    </location>
</feature>
<feature type="transmembrane region" description="Helical" evidence="8">
    <location>
        <begin position="430"/>
        <end position="448"/>
    </location>
</feature>
<keyword evidence="3" id="KW-0328">Glycosyltransferase</keyword>
<comment type="caution">
    <text evidence="9">The sequence shown here is derived from an EMBL/GenBank/DDBJ whole genome shotgun (WGS) entry which is preliminary data.</text>
</comment>
<evidence type="ECO:0000256" key="5">
    <source>
        <dbReference type="ARBA" id="ARBA00022692"/>
    </source>
</evidence>
<proteinExistence type="predicted"/>
<dbReference type="PANTHER" id="PTHR33908:SF11">
    <property type="entry name" value="MEMBRANE PROTEIN"/>
    <property type="match status" value="1"/>
</dbReference>
<name>A0A0F4L0W0_9LACO</name>
<evidence type="ECO:0000256" key="7">
    <source>
        <dbReference type="ARBA" id="ARBA00023136"/>
    </source>
</evidence>
<evidence type="ECO:0000313" key="9">
    <source>
        <dbReference type="EMBL" id="KJY51221.1"/>
    </source>
</evidence>
<dbReference type="GO" id="GO:0016763">
    <property type="term" value="F:pentosyltransferase activity"/>
    <property type="evidence" value="ECO:0007669"/>
    <property type="project" value="TreeGrafter"/>
</dbReference>
<keyword evidence="7 8" id="KW-0472">Membrane</keyword>
<keyword evidence="5 8" id="KW-0812">Transmembrane</keyword>
<evidence type="ECO:0008006" key="11">
    <source>
        <dbReference type="Google" id="ProtNLM"/>
    </source>
</evidence>
<keyword evidence="4" id="KW-0808">Transferase</keyword>
<dbReference type="RefSeq" id="WP_052696265.1">
    <property type="nucleotide sequence ID" value="NZ_JBHTHW010000004.1"/>
</dbReference>
<feature type="transmembrane region" description="Helical" evidence="8">
    <location>
        <begin position="205"/>
        <end position="222"/>
    </location>
</feature>
<feature type="transmembrane region" description="Helical" evidence="8">
    <location>
        <begin position="242"/>
        <end position="261"/>
    </location>
</feature>
<dbReference type="PANTHER" id="PTHR33908">
    <property type="entry name" value="MANNOSYLTRANSFERASE YKCB-RELATED"/>
    <property type="match status" value="1"/>
</dbReference>
<dbReference type="STRING" id="1218508.JG29_02690"/>
<evidence type="ECO:0000256" key="1">
    <source>
        <dbReference type="ARBA" id="ARBA00004651"/>
    </source>
</evidence>
<organism evidence="9 10">
    <name type="scientific">Bombilactobacillus mellis</name>
    <dbReference type="NCBI Taxonomy" id="1218508"/>
    <lineage>
        <taxon>Bacteria</taxon>
        <taxon>Bacillati</taxon>
        <taxon>Bacillota</taxon>
        <taxon>Bacilli</taxon>
        <taxon>Lactobacillales</taxon>
        <taxon>Lactobacillaceae</taxon>
        <taxon>Bombilactobacillus</taxon>
    </lineage>
</organism>
<dbReference type="Proteomes" id="UP000033695">
    <property type="component" value="Unassembled WGS sequence"/>
</dbReference>
<comment type="subcellular location">
    <subcellularLocation>
        <location evidence="1">Cell membrane</location>
        <topology evidence="1">Multi-pass membrane protein</topology>
    </subcellularLocation>
</comment>
<accession>A0A0F4L0W0</accession>